<dbReference type="PANTHER" id="PTHR18359">
    <property type="entry name" value="WD-REPEAT PROTEIN-RELATED"/>
    <property type="match status" value="1"/>
</dbReference>
<dbReference type="Gene3D" id="2.130.10.10">
    <property type="entry name" value="YVTN repeat-like/Quinoprotein amine dehydrogenase"/>
    <property type="match status" value="1"/>
</dbReference>
<dbReference type="AlphaFoldDB" id="A0A0D1ZE97"/>
<evidence type="ECO:0000256" key="4">
    <source>
        <dbReference type="ARBA" id="ARBA00022737"/>
    </source>
</evidence>
<proteinExistence type="inferred from homology"/>
<dbReference type="InterPro" id="IPR001680">
    <property type="entry name" value="WD40_rpt"/>
</dbReference>
<keyword evidence="10" id="KW-1185">Reference proteome</keyword>
<gene>
    <name evidence="9" type="ORF">PV10_04245</name>
</gene>
<dbReference type="OMA" id="KIRMWEI"/>
<dbReference type="HOGENOM" id="CLU_011055_1_0_1"/>
<dbReference type="GO" id="GO:0034388">
    <property type="term" value="C:Pwp2p-containing subcomplex of 90S preribosome"/>
    <property type="evidence" value="ECO:0007669"/>
    <property type="project" value="TreeGrafter"/>
</dbReference>
<dbReference type="GO" id="GO:0032040">
    <property type="term" value="C:small-subunit processome"/>
    <property type="evidence" value="ECO:0007669"/>
    <property type="project" value="TreeGrafter"/>
</dbReference>
<keyword evidence="2" id="KW-0698">rRNA processing</keyword>
<dbReference type="OrthoDB" id="1935146at2759"/>
<dbReference type="Proteomes" id="UP000054302">
    <property type="component" value="Unassembled WGS sequence"/>
</dbReference>
<dbReference type="SMART" id="SM00320">
    <property type="entry name" value="WD40"/>
    <property type="match status" value="5"/>
</dbReference>
<evidence type="ECO:0000256" key="7">
    <source>
        <dbReference type="PROSITE-ProRule" id="PRU00221"/>
    </source>
</evidence>
<evidence type="ECO:0000256" key="2">
    <source>
        <dbReference type="ARBA" id="ARBA00022552"/>
    </source>
</evidence>
<dbReference type="PROSITE" id="PS50294">
    <property type="entry name" value="WD_REPEATS_REGION"/>
    <property type="match status" value="1"/>
</dbReference>
<name>A0A0D1ZE97_EXOME</name>
<evidence type="ECO:0000313" key="9">
    <source>
        <dbReference type="EMBL" id="KIV92997.1"/>
    </source>
</evidence>
<feature type="compositionally biased region" description="Basic and acidic residues" evidence="8">
    <location>
        <begin position="9"/>
        <end position="20"/>
    </location>
</feature>
<reference evidence="9 10" key="1">
    <citation type="submission" date="2015-01" db="EMBL/GenBank/DDBJ databases">
        <title>The Genome Sequence of Exophiala mesophila CBS40295.</title>
        <authorList>
            <consortium name="The Broad Institute Genomics Platform"/>
            <person name="Cuomo C."/>
            <person name="de Hoog S."/>
            <person name="Gorbushina A."/>
            <person name="Stielow B."/>
            <person name="Teixiera M."/>
            <person name="Abouelleil A."/>
            <person name="Chapman S.B."/>
            <person name="Priest M."/>
            <person name="Young S.K."/>
            <person name="Wortman J."/>
            <person name="Nusbaum C."/>
            <person name="Birren B."/>
        </authorList>
    </citation>
    <scope>NUCLEOTIDE SEQUENCE [LARGE SCALE GENOMIC DNA]</scope>
    <source>
        <strain evidence="9 10">CBS 40295</strain>
    </source>
</reference>
<dbReference type="FunFam" id="2.130.10.10:FF:000549">
    <property type="entry name" value="Small nucleolar ribonucleoprotein complex subunit"/>
    <property type="match status" value="1"/>
</dbReference>
<dbReference type="PANTHER" id="PTHR18359:SF0">
    <property type="entry name" value="U3 SMALL NUCLEOLAR RNA-ASSOCIATED PROTEIN 18 HOMOLOG"/>
    <property type="match status" value="1"/>
</dbReference>
<dbReference type="GeneID" id="27322090"/>
<dbReference type="SUPFAM" id="SSF50978">
    <property type="entry name" value="WD40 repeat-like"/>
    <property type="match status" value="1"/>
</dbReference>
<accession>A0A0D1ZE97</accession>
<sequence length="632" mass="70259">MAAVTIMDHPTRLKGPSDARRRPVVDAIPKDDVELRLEKALFGDDLGFLDSLKKRASDEDHALIRHLSQDLEASGNEEDEGLSDVPDENLFFVDTNTSTLPASVTRDLESTATFKHDLETKAAWYDSDDDRITVSLASNTRLRKLRDSEADDLVSGREYIARLRRQYEILHPAPEWVKYARKRRRISHDAQEREDDSDTSMSEDDNDSLGSAKPLAELLRTTGPLTRIDTSSKDATSRRILRPEVIDIQRTKDIASTGPSSIDTLQFHPYYPLLLAAGLSSTVTIYHVSPHPPNPNPILTSLHLKGAPVHTAEFCRPTVSPSESDPLHDQTRIFFSSRRRYFHTWSLTTGSIQKITRAMYGTARHSQRTMEQFKLSPDGLYMGLISSAKKGGGAINVLDSSTMQWVCSCRIDSRGGVADFAWWRDSKGFAVVGKNGEVTEYDVETRSVARKWIDEGAVGTTVIALGGDMGSLSRSRDDDKTFTGGGSRWVAVGSSSGIVNLYDRRAWIEEETLSSNTKHNRVSILPSKSSSVPSLPTASGQYRPKPLRSFDQLTTPISHLEFSADGQMLVMSSRWKKNALRLVHLPSATVYRNWPTDKTPLGRISSIALSVDGGYLAVGNEQGKIRLWEIRA</sequence>
<dbReference type="GO" id="GO:0006364">
    <property type="term" value="P:rRNA processing"/>
    <property type="evidence" value="ECO:0007669"/>
    <property type="project" value="UniProtKB-KW"/>
</dbReference>
<organism evidence="9 10">
    <name type="scientific">Exophiala mesophila</name>
    <name type="common">Black yeast-like fungus</name>
    <dbReference type="NCBI Taxonomy" id="212818"/>
    <lineage>
        <taxon>Eukaryota</taxon>
        <taxon>Fungi</taxon>
        <taxon>Dikarya</taxon>
        <taxon>Ascomycota</taxon>
        <taxon>Pezizomycotina</taxon>
        <taxon>Eurotiomycetes</taxon>
        <taxon>Chaetothyriomycetidae</taxon>
        <taxon>Chaetothyriales</taxon>
        <taxon>Herpotrichiellaceae</taxon>
        <taxon>Exophiala</taxon>
    </lineage>
</organism>
<evidence type="ECO:0000256" key="1">
    <source>
        <dbReference type="ARBA" id="ARBA00004604"/>
    </source>
</evidence>
<protein>
    <submittedName>
        <fullName evidence="9">Uncharacterized protein</fullName>
    </submittedName>
</protein>
<dbReference type="PROSITE" id="PS50082">
    <property type="entry name" value="WD_REPEATS_2"/>
    <property type="match status" value="1"/>
</dbReference>
<keyword evidence="4" id="KW-0677">Repeat</keyword>
<evidence type="ECO:0000313" key="10">
    <source>
        <dbReference type="Proteomes" id="UP000054302"/>
    </source>
</evidence>
<dbReference type="EMBL" id="KN847522">
    <property type="protein sequence ID" value="KIV92997.1"/>
    <property type="molecule type" value="Genomic_DNA"/>
</dbReference>
<feature type="region of interest" description="Disordered" evidence="8">
    <location>
        <begin position="183"/>
        <end position="211"/>
    </location>
</feature>
<keyword evidence="3 7" id="KW-0853">WD repeat</keyword>
<comment type="subcellular location">
    <subcellularLocation>
        <location evidence="1">Nucleus</location>
        <location evidence="1">Nucleolus</location>
    </subcellularLocation>
</comment>
<evidence type="ECO:0000256" key="5">
    <source>
        <dbReference type="ARBA" id="ARBA00023242"/>
    </source>
</evidence>
<feature type="region of interest" description="Disordered" evidence="8">
    <location>
        <begin position="524"/>
        <end position="545"/>
    </location>
</feature>
<evidence type="ECO:0000256" key="6">
    <source>
        <dbReference type="ARBA" id="ARBA00025767"/>
    </source>
</evidence>
<dbReference type="InterPro" id="IPR036322">
    <property type="entry name" value="WD40_repeat_dom_sf"/>
</dbReference>
<evidence type="ECO:0000256" key="3">
    <source>
        <dbReference type="ARBA" id="ARBA00022574"/>
    </source>
</evidence>
<feature type="repeat" description="WD" evidence="7">
    <location>
        <begin position="604"/>
        <end position="632"/>
    </location>
</feature>
<evidence type="ECO:0000256" key="8">
    <source>
        <dbReference type="SAM" id="MobiDB-lite"/>
    </source>
</evidence>
<feature type="compositionally biased region" description="Low complexity" evidence="8">
    <location>
        <begin position="524"/>
        <end position="536"/>
    </location>
</feature>
<keyword evidence="5" id="KW-0539">Nucleus</keyword>
<feature type="compositionally biased region" description="Acidic residues" evidence="8">
    <location>
        <begin position="192"/>
        <end position="207"/>
    </location>
</feature>
<dbReference type="RefSeq" id="XP_016224571.1">
    <property type="nucleotide sequence ID" value="XM_016368783.1"/>
</dbReference>
<dbReference type="VEuPathDB" id="FungiDB:PV10_04245"/>
<comment type="similarity">
    <text evidence="6">Belongs to the WD repeat UTP18 family.</text>
</comment>
<feature type="region of interest" description="Disordered" evidence="8">
    <location>
        <begin position="1"/>
        <end position="20"/>
    </location>
</feature>
<dbReference type="Pfam" id="PF00400">
    <property type="entry name" value="WD40"/>
    <property type="match status" value="1"/>
</dbReference>
<dbReference type="InterPro" id="IPR015943">
    <property type="entry name" value="WD40/YVTN_repeat-like_dom_sf"/>
</dbReference>
<dbReference type="STRING" id="212818.A0A0D1ZE97"/>
<dbReference type="InterPro" id="IPR045161">
    <property type="entry name" value="Utp18"/>
</dbReference>